<dbReference type="AlphaFoldDB" id="A0A0G4J2M0"/>
<dbReference type="Pfam" id="PF12796">
    <property type="entry name" value="Ank_2"/>
    <property type="match status" value="1"/>
</dbReference>
<keyword evidence="4" id="KW-1185">Reference proteome</keyword>
<dbReference type="InterPro" id="IPR002110">
    <property type="entry name" value="Ankyrin_rpt"/>
</dbReference>
<evidence type="ECO:0000313" key="3">
    <source>
        <dbReference type="EMBL" id="CEP01752.1"/>
    </source>
</evidence>
<name>A0A0G4J2M0_PLABS</name>
<dbReference type="SMART" id="SM00248">
    <property type="entry name" value="ANK"/>
    <property type="match status" value="5"/>
</dbReference>
<dbReference type="Gene3D" id="1.25.40.20">
    <property type="entry name" value="Ankyrin repeat-containing domain"/>
    <property type="match status" value="3"/>
</dbReference>
<evidence type="ECO:0000256" key="1">
    <source>
        <dbReference type="ARBA" id="ARBA00022737"/>
    </source>
</evidence>
<dbReference type="InterPro" id="IPR050745">
    <property type="entry name" value="Multifunctional_regulatory"/>
</dbReference>
<dbReference type="InterPro" id="IPR036770">
    <property type="entry name" value="Ankyrin_rpt-contain_sf"/>
</dbReference>
<dbReference type="OrthoDB" id="194358at2759"/>
<proteinExistence type="predicted"/>
<reference evidence="3 4" key="1">
    <citation type="submission" date="2015-02" db="EMBL/GenBank/DDBJ databases">
        <authorList>
            <person name="Chooi Y.-H."/>
        </authorList>
    </citation>
    <scope>NUCLEOTIDE SEQUENCE [LARGE SCALE GENOMIC DNA]</scope>
    <source>
        <strain evidence="3">E3</strain>
    </source>
</reference>
<dbReference type="PANTHER" id="PTHR24189">
    <property type="entry name" value="MYOTROPHIN"/>
    <property type="match status" value="1"/>
</dbReference>
<sequence>MIRMATGSGLHIAARNPALLKHLLATKGGAQVNGVDPDGQTPLHRAVDPSHFFDHTLTNAGIVRIHQEMPDAVRLLLEAGADPNAADRNGRTPLHVIANLPRRKRVGTAHTSFVQGFKAVNGMRGRRVTSYDLVLTHEKLLGCRFDVIRQLVEAGADPNRRDRRGDTPIALAQKQTEDKDIVRHLLQRGAPAAVNAADSIGQTPLHYAVSPATYFDPMLTEMAIARIAKDTPEAVRLLLGAGADVNAADRHGRTPLHVAMDLPRQKKLGTIWRPFTQGMKTDVKRKGRSKHVVATTVVLTHKGLLGCRFRCVQLLVQAGADVHLPDAGGVTALALARKQSADKDILQYFLGNYGRAAGGSDVDGDAPGDLNAD</sequence>
<evidence type="ECO:0000256" key="2">
    <source>
        <dbReference type="ARBA" id="ARBA00023043"/>
    </source>
</evidence>
<keyword evidence="1" id="KW-0677">Repeat</keyword>
<keyword evidence="2" id="KW-0040">ANK repeat</keyword>
<organism evidence="3 4">
    <name type="scientific">Plasmodiophora brassicae</name>
    <name type="common">Clubroot disease agent</name>
    <dbReference type="NCBI Taxonomy" id="37360"/>
    <lineage>
        <taxon>Eukaryota</taxon>
        <taxon>Sar</taxon>
        <taxon>Rhizaria</taxon>
        <taxon>Endomyxa</taxon>
        <taxon>Phytomyxea</taxon>
        <taxon>Plasmodiophorida</taxon>
        <taxon>Plasmodiophoridae</taxon>
        <taxon>Plasmodiophora</taxon>
    </lineage>
</organism>
<dbReference type="STRING" id="37360.A0A0G4J2M0"/>
<evidence type="ECO:0000313" key="4">
    <source>
        <dbReference type="Proteomes" id="UP000039324"/>
    </source>
</evidence>
<dbReference type="Pfam" id="PF13637">
    <property type="entry name" value="Ank_4"/>
    <property type="match status" value="1"/>
</dbReference>
<dbReference type="SUPFAM" id="SSF48403">
    <property type="entry name" value="Ankyrin repeat"/>
    <property type="match status" value="1"/>
</dbReference>
<dbReference type="Proteomes" id="UP000039324">
    <property type="component" value="Unassembled WGS sequence"/>
</dbReference>
<gene>
    <name evidence="3" type="ORF">PBRA_008694</name>
</gene>
<dbReference type="EMBL" id="CDSF01000117">
    <property type="protein sequence ID" value="CEP01752.1"/>
    <property type="molecule type" value="Genomic_DNA"/>
</dbReference>
<accession>A0A0G4J2M0</accession>
<protein>
    <submittedName>
        <fullName evidence="3">Uncharacterized protein</fullName>
    </submittedName>
</protein>
<dbReference type="PANTHER" id="PTHR24189:SF50">
    <property type="entry name" value="ANKYRIN REPEAT AND SOCS BOX PROTEIN 2"/>
    <property type="match status" value="1"/>
</dbReference>